<feature type="compositionally biased region" description="Gly residues" evidence="1">
    <location>
        <begin position="19"/>
        <end position="29"/>
    </location>
</feature>
<evidence type="ECO:0000313" key="3">
    <source>
        <dbReference type="Proteomes" id="UP001295444"/>
    </source>
</evidence>
<dbReference type="Proteomes" id="UP001295444">
    <property type="component" value="Chromosome 10"/>
</dbReference>
<protein>
    <submittedName>
        <fullName evidence="2">Uncharacterized protein</fullName>
    </submittedName>
</protein>
<organism evidence="2 3">
    <name type="scientific">Pelobates cultripes</name>
    <name type="common">Western spadefoot toad</name>
    <dbReference type="NCBI Taxonomy" id="61616"/>
    <lineage>
        <taxon>Eukaryota</taxon>
        <taxon>Metazoa</taxon>
        <taxon>Chordata</taxon>
        <taxon>Craniata</taxon>
        <taxon>Vertebrata</taxon>
        <taxon>Euteleostomi</taxon>
        <taxon>Amphibia</taxon>
        <taxon>Batrachia</taxon>
        <taxon>Anura</taxon>
        <taxon>Pelobatoidea</taxon>
        <taxon>Pelobatidae</taxon>
        <taxon>Pelobates</taxon>
    </lineage>
</organism>
<feature type="compositionally biased region" description="Polar residues" evidence="1">
    <location>
        <begin position="162"/>
        <end position="187"/>
    </location>
</feature>
<keyword evidence="3" id="KW-1185">Reference proteome</keyword>
<feature type="compositionally biased region" description="Basic and acidic residues" evidence="1">
    <location>
        <begin position="1"/>
        <end position="10"/>
    </location>
</feature>
<sequence>MPTHHEREPRYSPPWTVGGDRGPYQGGEPGTERVQGGTAPTCMLHDATPKMADVSCLPEPIDPQLEVLHRLEAIFANFWHKLEARTQPLISTQANSFPAKTLPPTRKKAQQGIINTAGKATTTPAQKGENRQETPQQTQGTAESQNPPGPFILPDNAEVQITAESSPTADTSPRSKQVTSSDTRTQKPTPPRRDAEKQDTQESSQGLRLAPRGDRISMGSGIGSAEHSSLQQDFFTHPAHQLNLKYQSLS</sequence>
<feature type="compositionally biased region" description="Polar residues" evidence="1">
    <location>
        <begin position="133"/>
        <end position="146"/>
    </location>
</feature>
<evidence type="ECO:0000256" key="1">
    <source>
        <dbReference type="SAM" id="MobiDB-lite"/>
    </source>
</evidence>
<gene>
    <name evidence="2" type="ORF">PECUL_23A022377</name>
</gene>
<feature type="region of interest" description="Disordered" evidence="1">
    <location>
        <begin position="1"/>
        <end position="37"/>
    </location>
</feature>
<dbReference type="AlphaFoldDB" id="A0AAD1TA57"/>
<reference evidence="2" key="1">
    <citation type="submission" date="2022-03" db="EMBL/GenBank/DDBJ databases">
        <authorList>
            <person name="Alioto T."/>
            <person name="Alioto T."/>
            <person name="Gomez Garrido J."/>
        </authorList>
    </citation>
    <scope>NUCLEOTIDE SEQUENCE</scope>
</reference>
<evidence type="ECO:0000313" key="2">
    <source>
        <dbReference type="EMBL" id="CAH2320317.1"/>
    </source>
</evidence>
<accession>A0AAD1TA57</accession>
<dbReference type="EMBL" id="OW240921">
    <property type="protein sequence ID" value="CAH2320317.1"/>
    <property type="molecule type" value="Genomic_DNA"/>
</dbReference>
<feature type="compositionally biased region" description="Basic and acidic residues" evidence="1">
    <location>
        <begin position="191"/>
        <end position="200"/>
    </location>
</feature>
<proteinExistence type="predicted"/>
<name>A0AAD1TA57_PELCU</name>
<feature type="region of interest" description="Disordered" evidence="1">
    <location>
        <begin position="118"/>
        <end position="232"/>
    </location>
</feature>